<dbReference type="Pfam" id="PF00618">
    <property type="entry name" value="RasGEF_N"/>
    <property type="match status" value="1"/>
</dbReference>
<dbReference type="InterPro" id="IPR055251">
    <property type="entry name" value="SOS1_NGEF_PH"/>
</dbReference>
<dbReference type="GO" id="GO:0046982">
    <property type="term" value="F:protein heterodimerization activity"/>
    <property type="evidence" value="ECO:0007669"/>
    <property type="project" value="InterPro"/>
</dbReference>
<feature type="compositionally biased region" description="Polar residues" evidence="3">
    <location>
        <begin position="1170"/>
        <end position="1180"/>
    </location>
</feature>
<dbReference type="PANTHER" id="PTHR23113">
    <property type="entry name" value="GUANINE NUCLEOTIDE EXCHANGE FACTOR"/>
    <property type="match status" value="1"/>
</dbReference>
<organism evidence="8 9">
    <name type="scientific">Patella caerulea</name>
    <name type="common">Rayed Mediterranean limpet</name>
    <dbReference type="NCBI Taxonomy" id="87958"/>
    <lineage>
        <taxon>Eukaryota</taxon>
        <taxon>Metazoa</taxon>
        <taxon>Spiralia</taxon>
        <taxon>Lophotrochozoa</taxon>
        <taxon>Mollusca</taxon>
        <taxon>Gastropoda</taxon>
        <taxon>Patellogastropoda</taxon>
        <taxon>Patelloidea</taxon>
        <taxon>Patellidae</taxon>
        <taxon>Patella</taxon>
    </lineage>
</organism>
<dbReference type="SUPFAM" id="SSF50729">
    <property type="entry name" value="PH domain-like"/>
    <property type="match status" value="1"/>
</dbReference>
<dbReference type="InterPro" id="IPR036964">
    <property type="entry name" value="RASGEF_cat_dom_sf"/>
</dbReference>
<dbReference type="FunFam" id="1.10.20.10:FF:000029">
    <property type="entry name" value="son of sevenless homolog 1 isoform X1"/>
    <property type="match status" value="1"/>
</dbReference>
<feature type="region of interest" description="Disordered" evidence="3">
    <location>
        <begin position="1048"/>
        <end position="1110"/>
    </location>
</feature>
<dbReference type="SMART" id="SM00229">
    <property type="entry name" value="RasGEFN"/>
    <property type="match status" value="1"/>
</dbReference>
<name>A0AAN8Q033_PATCE</name>
<dbReference type="Pfam" id="PF00617">
    <property type="entry name" value="RasGEF"/>
    <property type="match status" value="1"/>
</dbReference>
<dbReference type="Gene3D" id="1.20.870.10">
    <property type="entry name" value="Son of sevenless (SoS) protein Chain: S domain 1"/>
    <property type="match status" value="1"/>
</dbReference>
<dbReference type="PROSITE" id="PS50009">
    <property type="entry name" value="RASGEF_CAT"/>
    <property type="match status" value="1"/>
</dbReference>
<evidence type="ECO:0000259" key="4">
    <source>
        <dbReference type="PROSITE" id="PS50003"/>
    </source>
</evidence>
<dbReference type="InterPro" id="IPR011993">
    <property type="entry name" value="PH-like_dom_sf"/>
</dbReference>
<dbReference type="CDD" id="cd01261">
    <property type="entry name" value="PH_SOS"/>
    <property type="match status" value="1"/>
</dbReference>
<dbReference type="InterPro" id="IPR019804">
    <property type="entry name" value="Ras_G-nucl-exch_fac_CS"/>
</dbReference>
<dbReference type="EMBL" id="JAZGQO010000007">
    <property type="protein sequence ID" value="KAK6182771.1"/>
    <property type="molecule type" value="Genomic_DNA"/>
</dbReference>
<keyword evidence="9" id="KW-1185">Reference proteome</keyword>
<dbReference type="InterPro" id="IPR001895">
    <property type="entry name" value="RASGEF_cat_dom"/>
</dbReference>
<gene>
    <name evidence="8" type="ORF">SNE40_010381</name>
</gene>
<dbReference type="SMART" id="SM00414">
    <property type="entry name" value="H2A"/>
    <property type="match status" value="1"/>
</dbReference>
<evidence type="ECO:0000256" key="2">
    <source>
        <dbReference type="PROSITE-ProRule" id="PRU00168"/>
    </source>
</evidence>
<dbReference type="SUPFAM" id="SSF48065">
    <property type="entry name" value="DBL homology domain (DH-domain)"/>
    <property type="match status" value="1"/>
</dbReference>
<keyword evidence="1 2" id="KW-0344">Guanine-nucleotide releasing factor</keyword>
<dbReference type="Pfam" id="PF00621">
    <property type="entry name" value="RhoGEF"/>
    <property type="match status" value="1"/>
</dbReference>
<dbReference type="Gene3D" id="1.10.840.10">
    <property type="entry name" value="Ras guanine-nucleotide exchange factors catalytic domain"/>
    <property type="match status" value="1"/>
</dbReference>
<feature type="domain" description="PH" evidence="4">
    <location>
        <begin position="452"/>
        <end position="555"/>
    </location>
</feature>
<dbReference type="GO" id="GO:0003677">
    <property type="term" value="F:DNA binding"/>
    <property type="evidence" value="ECO:0007669"/>
    <property type="project" value="InterPro"/>
</dbReference>
<dbReference type="SMART" id="SM00233">
    <property type="entry name" value="PH"/>
    <property type="match status" value="1"/>
</dbReference>
<evidence type="ECO:0000259" key="7">
    <source>
        <dbReference type="PROSITE" id="PS50212"/>
    </source>
</evidence>
<dbReference type="CDD" id="cd22914">
    <property type="entry name" value="HFD_SOS1_rpt1"/>
    <property type="match status" value="1"/>
</dbReference>
<dbReference type="PROSITE" id="PS50003">
    <property type="entry name" value="PH_DOMAIN"/>
    <property type="match status" value="1"/>
</dbReference>
<dbReference type="Gene3D" id="1.20.900.10">
    <property type="entry name" value="Dbl homology (DH) domain"/>
    <property type="match status" value="1"/>
</dbReference>
<dbReference type="InterPro" id="IPR023578">
    <property type="entry name" value="Ras_GEF_dom_sf"/>
</dbReference>
<dbReference type="InterPro" id="IPR002119">
    <property type="entry name" value="Histone_H2A"/>
</dbReference>
<sequence length="1279" mass="146961">MSQRSGMFTTTTSPDSVTSVLLSDENAKKWKGIFIKLLKMVQRQVHSDLSAKEDALDYIEGLLLQLLVSLCASQPQKVQDVEDRIQKTFPDPIDKWAIKDAKEALERAPGIKAKKNSNQNLPVDKVHPLLKELLGYRVDYSVAVYMVAVLEYIAADILKFTGTYVKNIRHGEITCQDVKVAICADQVLIDMFSQEEEMSMSMVENEPIHRDSLKYEDIVKDFILEETQYLRDLNLIIKVFRVPFAELFPRSKDLDVIFSNILDIYDLTTKLLSLVEDQVEITDERETPLVGTCFEDIAEGEEFNVYEKYVDDMMAPRGKERLYTLLQREDVSQYMQSAGHGFKGAVKYVLPKLLLGPVYHCLHYFEVIDILIESSKNEEDQECLEQANSLLQALKASMERKFGGAIPKRKPWEISLRLQGRFGRPEILEKMNEIQKSIDGWEGKTIGQSCSEFIMDGELIKHTGRRPSDRHVFLFDNLIVLCKHNRRSSVTGSISEYKLKEKYYVRKVEIKDREDTDDLKHVIELHPRDHPGVILTAKNAEDKANWMAALISLQTRSMLERALDGKLREEEKQHPLCLPTPQQYRFAEENSEENIVFEENQDPSIESPLIKGGLLIKLIERLTYHMYADPKFVRTFLTTYRSFCSPHELLDLLIERFEIPDIVVQQDDIGVDHQKDPSLKTRDDLKRFRKEYVKPIQFRVVNVLKHWVDQHFYDFERDDALLTKLERFLSTIKGKAMKKMAESINKVISRRQESSNTEREITYQTELPAIEWHLTQKPEEFDLMKLHPIEIARQVTLLEFDLYRAVQPSELVGSVWIKKNKDKTSPNLLKMIHFSTMFTFWLEKCIIETDNLEERVAVMSRILEIMLVFQELNNFNGVLEVVSAMNSAPVYRLEHTFKELPHKLYKSFDEAKELNSDHFKKYTEKLRSINPPCVPFLGMYLTNILLTEEGNPDFLPNRPKGLINFSKRRKVAEITAEIQQYQNQPYCLSVENSIREFFEKLNPLEDRCEKDFNDYLYAKSLEIEPRGSKQAVKYPKKFLDFSLKSPGVKPLSGHRQSSARSSQPTTFPFNVPKNSEDDDSSSPSCATPPTPSTPLTPTLWSGSHLGSMSTLASSTSTLMGSTHSVVTNFSNDTSILSEFGGYGFELDNALEKHVLTPPPLPPRRKHNDSECSLSGLSLSDNPPIPPPRHDEERPPPVPPRRDSVKSRDSVFSTLPRSQSISHQPRPVMPPSTSSTLPRHNSERGYPPNLIFDINGDDPPGLPEIPPRTYKFVHSRKQSS</sequence>
<dbReference type="GO" id="GO:0000786">
    <property type="term" value="C:nucleosome"/>
    <property type="evidence" value="ECO:0007669"/>
    <property type="project" value="InterPro"/>
</dbReference>
<dbReference type="GO" id="GO:0005886">
    <property type="term" value="C:plasma membrane"/>
    <property type="evidence" value="ECO:0007669"/>
    <property type="project" value="TreeGrafter"/>
</dbReference>
<dbReference type="Proteomes" id="UP001347796">
    <property type="component" value="Unassembled WGS sequence"/>
</dbReference>
<dbReference type="Gene3D" id="2.30.29.30">
    <property type="entry name" value="Pleckstrin-homology domain (PH domain)/Phosphotyrosine-binding domain (PTB)"/>
    <property type="match status" value="1"/>
</dbReference>
<dbReference type="GO" id="GO:0005085">
    <property type="term" value="F:guanyl-nucleotide exchange factor activity"/>
    <property type="evidence" value="ECO:0007669"/>
    <property type="project" value="UniProtKB-KW"/>
</dbReference>
<dbReference type="PROSITE" id="PS50212">
    <property type="entry name" value="RASGEF_NTER"/>
    <property type="match status" value="1"/>
</dbReference>
<feature type="compositionally biased region" description="Basic residues" evidence="3">
    <location>
        <begin position="1270"/>
        <end position="1279"/>
    </location>
</feature>
<dbReference type="SUPFAM" id="SSF47113">
    <property type="entry name" value="Histone-fold"/>
    <property type="match status" value="1"/>
</dbReference>
<dbReference type="InterPro" id="IPR008937">
    <property type="entry name" value="Ras-like_GEF"/>
</dbReference>
<evidence type="ECO:0000256" key="1">
    <source>
        <dbReference type="ARBA" id="ARBA00022658"/>
    </source>
</evidence>
<dbReference type="GO" id="GO:0007265">
    <property type="term" value="P:Ras protein signal transduction"/>
    <property type="evidence" value="ECO:0007669"/>
    <property type="project" value="TreeGrafter"/>
</dbReference>
<feature type="domain" description="Ras-GEF" evidence="5">
    <location>
        <begin position="787"/>
        <end position="1026"/>
    </location>
</feature>
<dbReference type="InterPro" id="IPR009072">
    <property type="entry name" value="Histone-fold"/>
</dbReference>
<evidence type="ECO:0000313" key="9">
    <source>
        <dbReference type="Proteomes" id="UP001347796"/>
    </source>
</evidence>
<dbReference type="Gene3D" id="6.10.250.3060">
    <property type="match status" value="1"/>
</dbReference>
<proteinExistence type="predicted"/>
<dbReference type="CDD" id="cd06224">
    <property type="entry name" value="REM"/>
    <property type="match status" value="1"/>
</dbReference>
<feature type="domain" description="DH" evidence="6">
    <location>
        <begin position="214"/>
        <end position="401"/>
    </location>
</feature>
<dbReference type="InterPro" id="IPR001849">
    <property type="entry name" value="PH_domain"/>
</dbReference>
<dbReference type="CDD" id="cd00155">
    <property type="entry name" value="RasGEF"/>
    <property type="match status" value="1"/>
</dbReference>
<feature type="compositionally biased region" description="Basic and acidic residues" evidence="3">
    <location>
        <begin position="1187"/>
        <end position="1208"/>
    </location>
</feature>
<dbReference type="InterPro" id="IPR035899">
    <property type="entry name" value="DBL_dom_sf"/>
</dbReference>
<evidence type="ECO:0000259" key="6">
    <source>
        <dbReference type="PROSITE" id="PS50010"/>
    </source>
</evidence>
<feature type="domain" description="N-terminal Ras-GEF" evidence="7">
    <location>
        <begin position="606"/>
        <end position="752"/>
    </location>
</feature>
<dbReference type="SUPFAM" id="SSF48366">
    <property type="entry name" value="Ras GEF"/>
    <property type="match status" value="1"/>
</dbReference>
<evidence type="ECO:0000259" key="5">
    <source>
        <dbReference type="PROSITE" id="PS50009"/>
    </source>
</evidence>
<evidence type="ECO:0000256" key="3">
    <source>
        <dbReference type="SAM" id="MobiDB-lite"/>
    </source>
</evidence>
<dbReference type="CDD" id="cd22915">
    <property type="entry name" value="HFD_SOS1_rpt2"/>
    <property type="match status" value="1"/>
</dbReference>
<dbReference type="InterPro" id="IPR000651">
    <property type="entry name" value="Ras-like_Gua-exchang_fac_N"/>
</dbReference>
<evidence type="ECO:0000313" key="8">
    <source>
        <dbReference type="EMBL" id="KAK6182771.1"/>
    </source>
</evidence>
<protein>
    <submittedName>
        <fullName evidence="8">Uncharacterized protein</fullName>
    </submittedName>
</protein>
<feature type="compositionally biased region" description="Polar residues" evidence="3">
    <location>
        <begin position="1209"/>
        <end position="1222"/>
    </location>
</feature>
<dbReference type="PROSITE" id="PS50010">
    <property type="entry name" value="DH_2"/>
    <property type="match status" value="1"/>
</dbReference>
<accession>A0AAN8Q033</accession>
<feature type="region of interest" description="Disordered" evidence="3">
    <location>
        <begin position="1155"/>
        <end position="1279"/>
    </location>
</feature>
<comment type="caution">
    <text evidence="8">The sequence shown here is derived from an EMBL/GenBank/DDBJ whole genome shotgun (WGS) entry which is preliminary data.</text>
</comment>
<dbReference type="Pfam" id="PF22697">
    <property type="entry name" value="SOS1_NGEF_PH"/>
    <property type="match status" value="1"/>
</dbReference>
<dbReference type="Gene3D" id="1.10.20.10">
    <property type="entry name" value="Histone, subunit A"/>
    <property type="match status" value="1"/>
</dbReference>
<dbReference type="PROSITE" id="PS00720">
    <property type="entry name" value="RASGEF"/>
    <property type="match status" value="1"/>
</dbReference>
<feature type="compositionally biased region" description="Polar residues" evidence="3">
    <location>
        <begin position="1054"/>
        <end position="1068"/>
    </location>
</feature>
<dbReference type="PANTHER" id="PTHR23113:SF363">
    <property type="entry name" value="PROTEIN SON OF SEVENLESS"/>
    <property type="match status" value="1"/>
</dbReference>
<dbReference type="SMART" id="SM00325">
    <property type="entry name" value="RhoGEF"/>
    <property type="match status" value="1"/>
</dbReference>
<dbReference type="AlphaFoldDB" id="A0AAN8Q033"/>
<dbReference type="GO" id="GO:0030527">
    <property type="term" value="F:structural constituent of chromatin"/>
    <property type="evidence" value="ECO:0007669"/>
    <property type="project" value="InterPro"/>
</dbReference>
<dbReference type="SMART" id="SM00147">
    <property type="entry name" value="RasGEF"/>
    <property type="match status" value="1"/>
</dbReference>
<reference evidence="8 9" key="1">
    <citation type="submission" date="2024-01" db="EMBL/GenBank/DDBJ databases">
        <title>The genome of the rayed Mediterranean limpet Patella caerulea (Linnaeus, 1758).</title>
        <authorList>
            <person name="Anh-Thu Weber A."/>
            <person name="Halstead-Nussloch G."/>
        </authorList>
    </citation>
    <scope>NUCLEOTIDE SEQUENCE [LARGE SCALE GENOMIC DNA]</scope>
    <source>
        <strain evidence="8">AATW-2023a</strain>
        <tissue evidence="8">Whole specimen</tissue>
    </source>
</reference>
<dbReference type="InterPro" id="IPR000219">
    <property type="entry name" value="DH_dom"/>
</dbReference>